<dbReference type="Proteomes" id="UP000594263">
    <property type="component" value="Unplaced"/>
</dbReference>
<keyword evidence="2" id="KW-1185">Reference proteome</keyword>
<sequence>MAALSVGICCCNVHYSSQISGRHHLKRPVHKTHFSLSCRISEPEDGQTDVGTKRSKKELKLLPAPVLTELEKLGKELGDFVSPKQKGDWKDVVLMSLSFAVLVYISQRIVCAYCAWKSLIHSSW</sequence>
<organism evidence="1 2">
    <name type="scientific">Kalanchoe fedtschenkoi</name>
    <name type="common">Lavender scallops</name>
    <name type="synonym">South American air plant</name>
    <dbReference type="NCBI Taxonomy" id="63787"/>
    <lineage>
        <taxon>Eukaryota</taxon>
        <taxon>Viridiplantae</taxon>
        <taxon>Streptophyta</taxon>
        <taxon>Embryophyta</taxon>
        <taxon>Tracheophyta</taxon>
        <taxon>Spermatophyta</taxon>
        <taxon>Magnoliopsida</taxon>
        <taxon>eudicotyledons</taxon>
        <taxon>Gunneridae</taxon>
        <taxon>Pentapetalae</taxon>
        <taxon>Saxifragales</taxon>
        <taxon>Crassulaceae</taxon>
        <taxon>Kalanchoe</taxon>
    </lineage>
</organism>
<protein>
    <submittedName>
        <fullName evidence="1">Uncharacterized protein</fullName>
    </submittedName>
</protein>
<dbReference type="OMA" id="SCHGRTP"/>
<dbReference type="Gramene" id="Kaladp0956s0003.1.v1.1">
    <property type="protein sequence ID" value="Kaladp0956s0003.1.v1.1.CDS.1"/>
    <property type="gene ID" value="Kaladp0956s0003.v1.1"/>
</dbReference>
<dbReference type="AlphaFoldDB" id="A0A7N0VIZ7"/>
<reference evidence="1" key="1">
    <citation type="submission" date="2021-01" db="UniProtKB">
        <authorList>
            <consortium name="EnsemblPlants"/>
        </authorList>
    </citation>
    <scope>IDENTIFICATION</scope>
</reference>
<evidence type="ECO:0000313" key="1">
    <source>
        <dbReference type="EnsemblPlants" id="Kaladp0956s0003.1.v1.1.CDS.1"/>
    </source>
</evidence>
<accession>A0A7N0VIZ7</accession>
<dbReference type="EnsemblPlants" id="Kaladp0956s0003.1.v1.1">
    <property type="protein sequence ID" value="Kaladp0956s0003.1.v1.1.CDS.1"/>
    <property type="gene ID" value="Kaladp0956s0003.v1.1"/>
</dbReference>
<proteinExistence type="predicted"/>
<evidence type="ECO:0000313" key="2">
    <source>
        <dbReference type="Proteomes" id="UP000594263"/>
    </source>
</evidence>
<name>A0A7N0VIZ7_KALFE</name>